<organism evidence="2 3">
    <name type="scientific">Prorocentrum cordatum</name>
    <dbReference type="NCBI Taxonomy" id="2364126"/>
    <lineage>
        <taxon>Eukaryota</taxon>
        <taxon>Sar</taxon>
        <taxon>Alveolata</taxon>
        <taxon>Dinophyceae</taxon>
        <taxon>Prorocentrales</taxon>
        <taxon>Prorocentraceae</taxon>
        <taxon>Prorocentrum</taxon>
    </lineage>
</organism>
<dbReference type="InterPro" id="IPR018247">
    <property type="entry name" value="EF_Hand_1_Ca_BS"/>
</dbReference>
<gene>
    <name evidence="2" type="ORF">PCOR1329_LOCUS17389</name>
</gene>
<dbReference type="EMBL" id="CAUYUJ010005391">
    <property type="protein sequence ID" value="CAK0813484.1"/>
    <property type="molecule type" value="Genomic_DNA"/>
</dbReference>
<evidence type="ECO:0000313" key="3">
    <source>
        <dbReference type="Proteomes" id="UP001189429"/>
    </source>
</evidence>
<sequence>MGQTCGAEHCGHAAQALLPGASGSACVPRAAPRAARWAGAHEESRRDVRLLLRADHFQTSVVHDGDAHGAARSSRCGGWKEAYALGHQLGDGISAKVFQAEAPAGEFSGQSGSFEPGLFENSCRGAVGQCLRDRGRRVAVKRFHRVGSRTYQKELAALQQAGVHPNVLRLLESHKGCDGEDVLVLEYCDGSTLYDLYASEHPRGGVPHRLVARLLRQLLLALEHLAACGIEHQDVKPENMMLYSVSVSSAQGELKLGDFGWAALANGRASGPPATGAGSLWYAPPELNPPVAGCAPPAAAATDAQGRRACGQCDMWSVGVVAYLLLVGHNPFNLALRQPTQDAIDAEVIRLAALGQFNSRAENWRSLRPEARQLVEQLLQVPPRSRPPASDALRSAFLAGGAAFGDPPTYGEEHAGCPSGPAESPSARWARLDGLQRLAWLAVARAVAEPELERSVVSAALEGAPDAAGDAAGAEVLGEASYLWQLARQLAARPVLHWLRDRGAWADIERLAFSYLDVDSDGVLSAEDLAAHTAGVRQGASGAAPGEHDSCDGAAAVPLFDAWTVSRHWVSSWSDPDGPPVATHRG</sequence>
<dbReference type="PROSITE" id="PS00108">
    <property type="entry name" value="PROTEIN_KINASE_ST"/>
    <property type="match status" value="1"/>
</dbReference>
<evidence type="ECO:0000259" key="1">
    <source>
        <dbReference type="PROSITE" id="PS50011"/>
    </source>
</evidence>
<dbReference type="SUPFAM" id="SSF56112">
    <property type="entry name" value="Protein kinase-like (PK-like)"/>
    <property type="match status" value="1"/>
</dbReference>
<dbReference type="SMART" id="SM00220">
    <property type="entry name" value="S_TKc"/>
    <property type="match status" value="1"/>
</dbReference>
<name>A0ABN9R690_9DINO</name>
<dbReference type="Pfam" id="PF00069">
    <property type="entry name" value="Pkinase"/>
    <property type="match status" value="1"/>
</dbReference>
<dbReference type="PANTHER" id="PTHR24347">
    <property type="entry name" value="SERINE/THREONINE-PROTEIN KINASE"/>
    <property type="match status" value="1"/>
</dbReference>
<dbReference type="InterPro" id="IPR011009">
    <property type="entry name" value="Kinase-like_dom_sf"/>
</dbReference>
<protein>
    <recommendedName>
        <fullName evidence="1">Protein kinase domain-containing protein</fullName>
    </recommendedName>
</protein>
<dbReference type="Gene3D" id="3.30.200.20">
    <property type="entry name" value="Phosphorylase Kinase, domain 1"/>
    <property type="match status" value="1"/>
</dbReference>
<dbReference type="InterPro" id="IPR000719">
    <property type="entry name" value="Prot_kinase_dom"/>
</dbReference>
<dbReference type="PROSITE" id="PS00018">
    <property type="entry name" value="EF_HAND_1"/>
    <property type="match status" value="1"/>
</dbReference>
<dbReference type="Proteomes" id="UP001189429">
    <property type="component" value="Unassembled WGS sequence"/>
</dbReference>
<keyword evidence="3" id="KW-1185">Reference proteome</keyword>
<proteinExistence type="predicted"/>
<comment type="caution">
    <text evidence="2">The sequence shown here is derived from an EMBL/GenBank/DDBJ whole genome shotgun (WGS) entry which is preliminary data.</text>
</comment>
<accession>A0ABN9R690</accession>
<reference evidence="2" key="1">
    <citation type="submission" date="2023-10" db="EMBL/GenBank/DDBJ databases">
        <authorList>
            <person name="Chen Y."/>
            <person name="Shah S."/>
            <person name="Dougan E. K."/>
            <person name="Thang M."/>
            <person name="Chan C."/>
        </authorList>
    </citation>
    <scope>NUCLEOTIDE SEQUENCE [LARGE SCALE GENOMIC DNA]</scope>
</reference>
<evidence type="ECO:0000313" key="2">
    <source>
        <dbReference type="EMBL" id="CAK0813484.1"/>
    </source>
</evidence>
<dbReference type="Gene3D" id="1.10.510.10">
    <property type="entry name" value="Transferase(Phosphotransferase) domain 1"/>
    <property type="match status" value="1"/>
</dbReference>
<feature type="non-terminal residue" evidence="2">
    <location>
        <position position="586"/>
    </location>
</feature>
<feature type="domain" description="Protein kinase" evidence="1">
    <location>
        <begin position="83"/>
        <end position="398"/>
    </location>
</feature>
<dbReference type="PROSITE" id="PS50011">
    <property type="entry name" value="PROTEIN_KINASE_DOM"/>
    <property type="match status" value="1"/>
</dbReference>
<dbReference type="InterPro" id="IPR008271">
    <property type="entry name" value="Ser/Thr_kinase_AS"/>
</dbReference>